<reference evidence="4 5" key="1">
    <citation type="submission" date="2020-11" db="EMBL/GenBank/DDBJ databases">
        <title>Taxonomic evaluation of the Bacillus sporothermodurans group of bacteria based on whole genome sequences.</title>
        <authorList>
            <person name="Fiedler G."/>
            <person name="Herbstmann A.-D."/>
            <person name="Doll E."/>
            <person name="Wenning M."/>
            <person name="Brinks E."/>
            <person name="Kabisch J."/>
            <person name="Breitenwieser F."/>
            <person name="Lappann M."/>
            <person name="Boehnlein C."/>
            <person name="Franz C."/>
        </authorList>
    </citation>
    <scope>NUCLEOTIDE SEQUENCE [LARGE SCALE GENOMIC DNA]</scope>
    <source>
        <strain evidence="4 5">JCM 19841</strain>
    </source>
</reference>
<dbReference type="InterPro" id="IPR016047">
    <property type="entry name" value="M23ase_b-sheet_dom"/>
</dbReference>
<proteinExistence type="predicted"/>
<dbReference type="Pfam" id="PF01551">
    <property type="entry name" value="Peptidase_M23"/>
    <property type="match status" value="1"/>
</dbReference>
<keyword evidence="5" id="KW-1185">Reference proteome</keyword>
<feature type="domain" description="M23ase beta-sheet core" evidence="3">
    <location>
        <begin position="156"/>
        <end position="248"/>
    </location>
</feature>
<evidence type="ECO:0000256" key="1">
    <source>
        <dbReference type="SAM" id="MobiDB-lite"/>
    </source>
</evidence>
<accession>A0ABX7E7C8</accession>
<dbReference type="EMBL" id="CP065425">
    <property type="protein sequence ID" value="QQZ10722.1"/>
    <property type="molecule type" value="Genomic_DNA"/>
</dbReference>
<dbReference type="Gene3D" id="2.70.70.10">
    <property type="entry name" value="Glucose Permease (Domain IIA)"/>
    <property type="match status" value="1"/>
</dbReference>
<gene>
    <name evidence="4" type="ORF">I5776_07445</name>
</gene>
<dbReference type="CDD" id="cd12797">
    <property type="entry name" value="M23_peptidase"/>
    <property type="match status" value="1"/>
</dbReference>
<dbReference type="PANTHER" id="PTHR21666">
    <property type="entry name" value="PEPTIDASE-RELATED"/>
    <property type="match status" value="1"/>
</dbReference>
<name>A0ABX7E7C8_9BACI</name>
<dbReference type="PANTHER" id="PTHR21666:SF274">
    <property type="entry name" value="STAGE IV SPORULATION PROTEIN FA"/>
    <property type="match status" value="1"/>
</dbReference>
<feature type="region of interest" description="Disordered" evidence="1">
    <location>
        <begin position="1"/>
        <end position="34"/>
    </location>
</feature>
<feature type="compositionally biased region" description="Basic and acidic residues" evidence="1">
    <location>
        <begin position="23"/>
        <end position="34"/>
    </location>
</feature>
<feature type="compositionally biased region" description="Basic residues" evidence="1">
    <location>
        <begin position="11"/>
        <end position="22"/>
    </location>
</feature>
<organism evidence="4 5">
    <name type="scientific">Heyndrickxia vini</name>
    <dbReference type="NCBI Taxonomy" id="1476025"/>
    <lineage>
        <taxon>Bacteria</taxon>
        <taxon>Bacillati</taxon>
        <taxon>Bacillota</taxon>
        <taxon>Bacilli</taxon>
        <taxon>Bacillales</taxon>
        <taxon>Bacillaceae</taxon>
        <taxon>Heyndrickxia</taxon>
    </lineage>
</organism>
<keyword evidence="2" id="KW-1133">Transmembrane helix</keyword>
<protein>
    <submittedName>
        <fullName evidence="4">M23 family metallopeptidase</fullName>
    </submittedName>
</protein>
<evidence type="ECO:0000256" key="2">
    <source>
        <dbReference type="SAM" id="Phobius"/>
    </source>
</evidence>
<dbReference type="Proteomes" id="UP000595691">
    <property type="component" value="Chromosome"/>
</dbReference>
<evidence type="ECO:0000313" key="4">
    <source>
        <dbReference type="EMBL" id="QQZ10722.1"/>
    </source>
</evidence>
<dbReference type="InterPro" id="IPR011055">
    <property type="entry name" value="Dup_hybrid_motif"/>
</dbReference>
<keyword evidence="2" id="KW-0812">Transmembrane</keyword>
<keyword evidence="2" id="KW-0472">Membrane</keyword>
<dbReference type="SUPFAM" id="SSF51261">
    <property type="entry name" value="Duplicated hybrid motif"/>
    <property type="match status" value="1"/>
</dbReference>
<feature type="transmembrane region" description="Helical" evidence="2">
    <location>
        <begin position="61"/>
        <end position="80"/>
    </location>
</feature>
<evidence type="ECO:0000313" key="5">
    <source>
        <dbReference type="Proteomes" id="UP000595691"/>
    </source>
</evidence>
<evidence type="ECO:0000259" key="3">
    <source>
        <dbReference type="Pfam" id="PF01551"/>
    </source>
</evidence>
<dbReference type="InterPro" id="IPR050570">
    <property type="entry name" value="Cell_wall_metabolism_enzyme"/>
</dbReference>
<feature type="compositionally biased region" description="Basic and acidic residues" evidence="1">
    <location>
        <begin position="1"/>
        <end position="10"/>
    </location>
</feature>
<dbReference type="RefSeq" id="WP_202779899.1">
    <property type="nucleotide sequence ID" value="NZ_CP065425.1"/>
</dbReference>
<sequence length="255" mass="28850">MGNRADEIRRQMAKKRKTKSYPRKKESHLSSSIPHRDEFDDYPIFEADPPSKIHPLWNKELFLFKILASAVLVLFVAIVFKSSIPKLDQVKSFVNNTMTSEFQFAAVSNWYEKQFGKPLALFPTKNNAKDNTSTVKEDYVMPASGKVLTNFSADGRGVMIETKSDESVDAMDGGKIIFAGKKADLGKTVIIQHPDMTESWYGKLETIQVREYEEVKTGKKVGTVSNTEDGLSGEFYFAIKQGKKFIDPIQVIKFE</sequence>